<dbReference type="Proteomes" id="UP000483839">
    <property type="component" value="Unassembled WGS sequence"/>
</dbReference>
<dbReference type="EMBL" id="WLXI01000029">
    <property type="protein sequence ID" value="MTD01263.1"/>
    <property type="molecule type" value="Genomic_DNA"/>
</dbReference>
<dbReference type="AlphaFoldDB" id="A0A6L6G782"/>
<evidence type="ECO:0000259" key="1">
    <source>
        <dbReference type="Pfam" id="PF06114"/>
    </source>
</evidence>
<dbReference type="InterPro" id="IPR010359">
    <property type="entry name" value="IrrE_HExxH"/>
</dbReference>
<accession>A0A6L6G782</accession>
<dbReference type="RefSeq" id="WP_154617273.1">
    <property type="nucleotide sequence ID" value="NZ_JAKEJP010000004.1"/>
</dbReference>
<comment type="caution">
    <text evidence="2">The sequence shown here is derived from an EMBL/GenBank/DDBJ whole genome shotgun (WGS) entry which is preliminary data.</text>
</comment>
<dbReference type="PANTHER" id="PTHR43236">
    <property type="entry name" value="ANTITOXIN HIGA1"/>
    <property type="match status" value="1"/>
</dbReference>
<gene>
    <name evidence="2" type="ORF">GKS16_03100</name>
</gene>
<evidence type="ECO:0000313" key="2">
    <source>
        <dbReference type="EMBL" id="MTD01263.1"/>
    </source>
</evidence>
<evidence type="ECO:0000313" key="3">
    <source>
        <dbReference type="Proteomes" id="UP000483839"/>
    </source>
</evidence>
<name>A0A6L6G782_STRUB</name>
<organism evidence="2 3">
    <name type="scientific">Streptococcus uberis</name>
    <dbReference type="NCBI Taxonomy" id="1349"/>
    <lineage>
        <taxon>Bacteria</taxon>
        <taxon>Bacillati</taxon>
        <taxon>Bacillota</taxon>
        <taxon>Bacilli</taxon>
        <taxon>Lactobacillales</taxon>
        <taxon>Streptococcaceae</taxon>
        <taxon>Streptococcus</taxon>
    </lineage>
</organism>
<dbReference type="Pfam" id="PF06114">
    <property type="entry name" value="Peptidase_M78"/>
    <property type="match status" value="1"/>
</dbReference>
<feature type="domain" description="IrrE N-terminal-like" evidence="1">
    <location>
        <begin position="41"/>
        <end position="159"/>
    </location>
</feature>
<dbReference type="PANTHER" id="PTHR43236:SF2">
    <property type="entry name" value="BLL0069 PROTEIN"/>
    <property type="match status" value="1"/>
</dbReference>
<proteinExistence type="predicted"/>
<protein>
    <submittedName>
        <fullName evidence="2">ImmA/IrrE family metallo-endopeptidase</fullName>
    </submittedName>
</protein>
<reference evidence="2 3" key="1">
    <citation type="submission" date="2019-11" db="EMBL/GenBank/DDBJ databases">
        <title>Streptococcus uberis isolated from clinical mastitis cases on a southeastern Queensland dairy.</title>
        <authorList>
            <person name="Workentine M.L."/>
            <person name="Price R."/>
            <person name="Olchowy T."/>
        </authorList>
    </citation>
    <scope>NUCLEOTIDE SEQUENCE [LARGE SCALE GENOMIC DNA]</scope>
    <source>
        <strain evidence="2 3">OLC4459-A17</strain>
    </source>
</reference>
<sequence length="293" mass="34894">MSELYTKIWKQAHQEIYSFIKMTKMKAEHYTFENYFNYIVEKNKIKVMSHHFENNLILGITMIDSLGTSISYESSNIETRQNFTKCHELGHLILKHNGGVFTELQKNHTPIEIEADFFASIIMAPDIVLLYKILYMKATYKQLIQDLKISNQALTIRLNYFLQTYSTKTKTEIHEIIDNYKRHTHSKNEITDLLNESKEFIIKNYQNILVDEAELIDYYTDNFDFFTNQDLPILSEKRIQKYIKQKHSKISTWAYYDKGNTIWYAWNTTKLSQEKAFKMVKSLHLLKQIKTSM</sequence>
<dbReference type="Gene3D" id="1.10.10.2910">
    <property type="match status" value="1"/>
</dbReference>
<dbReference type="InterPro" id="IPR052345">
    <property type="entry name" value="Rad_response_metalloprotease"/>
</dbReference>